<evidence type="ECO:0000313" key="1">
    <source>
        <dbReference type="EMBL" id="SYV93261.1"/>
    </source>
</evidence>
<dbReference type="AlphaFoldDB" id="A0A3B0PUK5"/>
<feature type="non-terminal residue" evidence="1">
    <location>
        <position position="37"/>
    </location>
</feature>
<gene>
    <name evidence="1" type="ORF">NCTC10124_00997</name>
</gene>
<organism evidence="1 2">
    <name type="scientific">Mycoplasmopsis synoviae</name>
    <name type="common">Mycoplasma synoviae</name>
    <dbReference type="NCBI Taxonomy" id="2109"/>
    <lineage>
        <taxon>Bacteria</taxon>
        <taxon>Bacillati</taxon>
        <taxon>Mycoplasmatota</taxon>
        <taxon>Mycoplasmoidales</taxon>
        <taxon>Metamycoplasmataceae</taxon>
        <taxon>Mycoplasmopsis</taxon>
    </lineage>
</organism>
<protein>
    <submittedName>
        <fullName evidence="1">Uncharacterized protein</fullName>
    </submittedName>
</protein>
<dbReference type="EMBL" id="LS991953">
    <property type="protein sequence ID" value="SYV93261.1"/>
    <property type="molecule type" value="Genomic_DNA"/>
</dbReference>
<proteinExistence type="predicted"/>
<name>A0A3B0PUK5_MYCSY</name>
<sequence>MKAKSDGSRFTNIVDLNAEKKRFEKAQKTFDEGQTKW</sequence>
<dbReference type="Proteomes" id="UP000259328">
    <property type="component" value="Chromosome"/>
</dbReference>
<reference evidence="2" key="1">
    <citation type="submission" date="2018-06" db="EMBL/GenBank/DDBJ databases">
        <authorList>
            <consortium name="Pathogen Informatics"/>
        </authorList>
    </citation>
    <scope>NUCLEOTIDE SEQUENCE [LARGE SCALE GENOMIC DNA]</scope>
    <source>
        <strain evidence="2">NCTC10124</strain>
    </source>
</reference>
<accession>A0A3B0PUK5</accession>
<evidence type="ECO:0000313" key="2">
    <source>
        <dbReference type="Proteomes" id="UP000259328"/>
    </source>
</evidence>